<evidence type="ECO:0000256" key="3">
    <source>
        <dbReference type="PROSITE-ProRule" id="PRU00339"/>
    </source>
</evidence>
<dbReference type="Gene3D" id="1.25.40.10">
    <property type="entry name" value="Tetratricopeptide repeat domain"/>
    <property type="match status" value="2"/>
</dbReference>
<dbReference type="GO" id="GO:0016757">
    <property type="term" value="F:glycosyltransferase activity"/>
    <property type="evidence" value="ECO:0007669"/>
    <property type="project" value="InterPro"/>
</dbReference>
<dbReference type="eggNOG" id="COG0859">
    <property type="taxonomic scope" value="Bacteria"/>
</dbReference>
<dbReference type="Pfam" id="PF01075">
    <property type="entry name" value="Glyco_transf_9"/>
    <property type="match status" value="1"/>
</dbReference>
<keyword evidence="1" id="KW-0677">Repeat</keyword>
<evidence type="ECO:0000313" key="5">
    <source>
        <dbReference type="EMBL" id="ABQ31606.1"/>
    </source>
</evidence>
<dbReference type="eggNOG" id="COG0457">
    <property type="taxonomic scope" value="Bacteria"/>
</dbReference>
<keyword evidence="2 3" id="KW-0802">TPR repeat</keyword>
<dbReference type="EMBL" id="CP000697">
    <property type="protein sequence ID" value="ABQ31606.1"/>
    <property type="molecule type" value="Genomic_DNA"/>
</dbReference>
<dbReference type="STRING" id="349163.Acry_2412"/>
<name>A5G174_ACICJ</name>
<dbReference type="Gene3D" id="3.40.50.2000">
    <property type="entry name" value="Glycogen Phosphorylase B"/>
    <property type="match status" value="1"/>
</dbReference>
<dbReference type="AlphaFoldDB" id="A5G174"/>
<protein>
    <submittedName>
        <fullName evidence="5">TPR repeat-containing protein</fullName>
    </submittedName>
</protein>
<proteinExistence type="predicted"/>
<dbReference type="Pfam" id="PF13432">
    <property type="entry name" value="TPR_16"/>
    <property type="match status" value="1"/>
</dbReference>
<dbReference type="SUPFAM" id="SSF48452">
    <property type="entry name" value="TPR-like"/>
    <property type="match status" value="1"/>
</dbReference>
<gene>
    <name evidence="5" type="ordered locus">Acry_2412</name>
</gene>
<feature type="repeat" description="TPR" evidence="3">
    <location>
        <begin position="5"/>
        <end position="38"/>
    </location>
</feature>
<feature type="region of interest" description="Disordered" evidence="4">
    <location>
        <begin position="483"/>
        <end position="529"/>
    </location>
</feature>
<organism evidence="5 6">
    <name type="scientific">Acidiphilium cryptum (strain JF-5)</name>
    <dbReference type="NCBI Taxonomy" id="349163"/>
    <lineage>
        <taxon>Bacteria</taxon>
        <taxon>Pseudomonadati</taxon>
        <taxon>Pseudomonadota</taxon>
        <taxon>Alphaproteobacteria</taxon>
        <taxon>Acetobacterales</taxon>
        <taxon>Acidocellaceae</taxon>
        <taxon>Acidiphilium</taxon>
    </lineage>
</organism>
<feature type="compositionally biased region" description="Low complexity" evidence="4">
    <location>
        <begin position="483"/>
        <end position="510"/>
    </location>
</feature>
<dbReference type="SMART" id="SM00028">
    <property type="entry name" value="TPR"/>
    <property type="match status" value="5"/>
</dbReference>
<feature type="repeat" description="TPR" evidence="3">
    <location>
        <begin position="107"/>
        <end position="140"/>
    </location>
</feature>
<dbReference type="InterPro" id="IPR050498">
    <property type="entry name" value="Ycf3"/>
</dbReference>
<dbReference type="InterPro" id="IPR002201">
    <property type="entry name" value="Glyco_trans_9"/>
</dbReference>
<sequence>MDSHARDMFDEGNAAFNAGRYDDAAAAFASCLAREPDRVEALYNRGNALQKAGRLIESVESYLTCVRMAPDFAPVYCALAEALRGLRMFDDAKAMAQEAAARMPRDVDTLICLAGKHFDLGEFPEAARFYGEALALDPLHAGVLNNLANALHCLGQVDAALVMHERCYRLEPDNPTWRYNRALAMLAAGDFKRGWAEHEWRRREPVAPQAGPLWRGEDPAGRRILLVAEQGLGDTLQFVRYAPLVAARGATVVLEAQPGLERLLRSVPGVAEVVPRGASAPTDTHCLLMSLPWLFGTTVQTIPATLPYLAPPDALRTAWATRVGDEPRLRVGLVWAGGARPDDIDCEVIDRRRSIGNPALLSRLAEVPGVRFYNLQKDRAGLPAELDAVDLMGGVADFADTAALVAQLDLVIAVDTSVAHLAGAMGKPVWMLSRRDGCWRWMQDREDTPWYPTMRIYRQRTQGDWTEVLCRVATDLRALAAAHQPRRAAPTAPADPATAPATAPAAPRTAKITGAGNGPILRGPARIPA</sequence>
<evidence type="ECO:0000313" key="6">
    <source>
        <dbReference type="Proteomes" id="UP000000245"/>
    </source>
</evidence>
<dbReference type="Pfam" id="PF13431">
    <property type="entry name" value="TPR_17"/>
    <property type="match status" value="1"/>
</dbReference>
<evidence type="ECO:0000256" key="1">
    <source>
        <dbReference type="ARBA" id="ARBA00022737"/>
    </source>
</evidence>
<accession>A5G174</accession>
<dbReference type="InterPro" id="IPR019734">
    <property type="entry name" value="TPR_rpt"/>
</dbReference>
<dbReference type="SUPFAM" id="SSF53756">
    <property type="entry name" value="UDP-Glycosyltransferase/glycogen phosphorylase"/>
    <property type="match status" value="1"/>
</dbReference>
<dbReference type="KEGG" id="acr:Acry_2412"/>
<evidence type="ECO:0000256" key="2">
    <source>
        <dbReference type="ARBA" id="ARBA00022803"/>
    </source>
</evidence>
<reference evidence="5 6" key="1">
    <citation type="submission" date="2007-05" db="EMBL/GenBank/DDBJ databases">
        <title>Complete sequence of chromosome of Acidiphilium cryptum JF-5.</title>
        <authorList>
            <consortium name="US DOE Joint Genome Institute"/>
            <person name="Copeland A."/>
            <person name="Lucas S."/>
            <person name="Lapidus A."/>
            <person name="Barry K."/>
            <person name="Detter J.C."/>
            <person name="Glavina del Rio T."/>
            <person name="Hammon N."/>
            <person name="Israni S."/>
            <person name="Dalin E."/>
            <person name="Tice H."/>
            <person name="Pitluck S."/>
            <person name="Sims D."/>
            <person name="Brettin T."/>
            <person name="Bruce D."/>
            <person name="Han C."/>
            <person name="Schmutz J."/>
            <person name="Larimer F."/>
            <person name="Land M."/>
            <person name="Hauser L."/>
            <person name="Kyrpides N."/>
            <person name="Kim E."/>
            <person name="Magnuson T."/>
            <person name="Richardson P."/>
        </authorList>
    </citation>
    <scope>NUCLEOTIDE SEQUENCE [LARGE SCALE GENOMIC DNA]</scope>
    <source>
        <strain evidence="5 6">JF-5</strain>
    </source>
</reference>
<keyword evidence="6" id="KW-1185">Reference proteome</keyword>
<dbReference type="HOGENOM" id="CLU_010140_1_1_5"/>
<evidence type="ECO:0000256" key="4">
    <source>
        <dbReference type="SAM" id="MobiDB-lite"/>
    </source>
</evidence>
<dbReference type="PANTHER" id="PTHR44858">
    <property type="entry name" value="TETRATRICOPEPTIDE REPEAT PROTEIN 6"/>
    <property type="match status" value="1"/>
</dbReference>
<dbReference type="InterPro" id="IPR011990">
    <property type="entry name" value="TPR-like_helical_dom_sf"/>
</dbReference>
<dbReference type="PANTHER" id="PTHR44858:SF1">
    <property type="entry name" value="UDP-N-ACETYLGLUCOSAMINE--PEPTIDE N-ACETYLGLUCOSAMINYLTRANSFERASE SPINDLY-RELATED"/>
    <property type="match status" value="1"/>
</dbReference>
<dbReference type="Proteomes" id="UP000000245">
    <property type="component" value="Chromosome"/>
</dbReference>
<dbReference type="PROSITE" id="PS50005">
    <property type="entry name" value="TPR"/>
    <property type="match status" value="2"/>
</dbReference>